<dbReference type="Pfam" id="PF23802">
    <property type="entry name" value="DUF7178"/>
    <property type="match status" value="1"/>
</dbReference>
<reference evidence="1 2" key="1">
    <citation type="submission" date="2018-08" db="EMBL/GenBank/DDBJ databases">
        <title>Genomic Encyclopedia of Archaeal and Bacterial Type Strains, Phase II (KMG-II): from individual species to whole genera.</title>
        <authorList>
            <person name="Goeker M."/>
        </authorList>
    </citation>
    <scope>NUCLEOTIDE SEQUENCE [LARGE SCALE GENOMIC DNA]</scope>
    <source>
        <strain evidence="1 2">DSM 45791</strain>
    </source>
</reference>
<keyword evidence="2" id="KW-1185">Reference proteome</keyword>
<organism evidence="1 2">
    <name type="scientific">Kutzneria buriramensis</name>
    <dbReference type="NCBI Taxonomy" id="1045776"/>
    <lineage>
        <taxon>Bacteria</taxon>
        <taxon>Bacillati</taxon>
        <taxon>Actinomycetota</taxon>
        <taxon>Actinomycetes</taxon>
        <taxon>Pseudonocardiales</taxon>
        <taxon>Pseudonocardiaceae</taxon>
        <taxon>Kutzneria</taxon>
    </lineage>
</organism>
<dbReference type="Proteomes" id="UP000256269">
    <property type="component" value="Unassembled WGS sequence"/>
</dbReference>
<evidence type="ECO:0000313" key="2">
    <source>
        <dbReference type="Proteomes" id="UP000256269"/>
    </source>
</evidence>
<dbReference type="AlphaFoldDB" id="A0A3E0GWD4"/>
<evidence type="ECO:0000313" key="1">
    <source>
        <dbReference type="EMBL" id="REH28646.1"/>
    </source>
</evidence>
<dbReference type="InterPro" id="IPR055602">
    <property type="entry name" value="DUF7178"/>
</dbReference>
<dbReference type="RefSeq" id="WP_116181426.1">
    <property type="nucleotide sequence ID" value="NZ_CP144375.1"/>
</dbReference>
<dbReference type="OrthoDB" id="3697053at2"/>
<protein>
    <submittedName>
        <fullName evidence="1">Uncharacterized protein</fullName>
    </submittedName>
</protein>
<gene>
    <name evidence="1" type="ORF">BCF44_12688</name>
</gene>
<sequence>MIPVESHPWFLAHPVSCAHILWHWQQATRSDTARGWRWYAEAHAVAVSIADGDATLGSGVLAVYSPQQAWSVNVLTAARVLRDRRAVGGPGTGAFASATQRVAAERLLAGEHYDTVLTGPKIRSFAHLIEHGGDAPGTARVVVDRHALSVACGRSLTAAEYGAAPLRGTRRVDGSLTHRHYDYVTALYERAAAVISAEDGRPVRPYQVQAVTWLVRQRLNQRAEQQRGPTRLDRGRAHARRNGERAWSDFRAHHLPELATFPGTGYTAA</sequence>
<comment type="caution">
    <text evidence="1">The sequence shown here is derived from an EMBL/GenBank/DDBJ whole genome shotgun (WGS) entry which is preliminary data.</text>
</comment>
<accession>A0A3E0GWD4</accession>
<dbReference type="EMBL" id="QUNO01000026">
    <property type="protein sequence ID" value="REH28646.1"/>
    <property type="molecule type" value="Genomic_DNA"/>
</dbReference>
<proteinExistence type="predicted"/>
<name>A0A3E0GWD4_9PSEU</name>